<dbReference type="EMBL" id="AP023447">
    <property type="protein sequence ID" value="BCL41723.1"/>
    <property type="molecule type" value="Genomic_DNA"/>
</dbReference>
<proteinExistence type="predicted"/>
<dbReference type="Proteomes" id="UP000595858">
    <property type="component" value="Chromosome"/>
</dbReference>
<protein>
    <submittedName>
        <fullName evidence="1">Uncharacterized protein</fullName>
    </submittedName>
</protein>
<accession>A0AAU9BHJ2</accession>
<name>A0AAU9BHJ2_9ENTR</name>
<dbReference type="AlphaFoldDB" id="A0AAU9BHJ2"/>
<sequence length="159" mass="18460">MSFEYINSQYGVNACVGRRVVAYGEPGTIVRDFGHYIGVVLDTAPYHSPERYHPTDGIVYGDVVDYSPPKITSRKHKAKCNYQDFLDADSGHDFHEWLGINRPEVDYDRNGNCRMYRFGNYRDVSVYGDWKPTKKEAKASYKAKLNNLLKESRNDRRDY</sequence>
<evidence type="ECO:0000313" key="2">
    <source>
        <dbReference type="Proteomes" id="UP000595858"/>
    </source>
</evidence>
<gene>
    <name evidence="1" type="ORF">OIPHN260_12250</name>
</gene>
<dbReference type="RefSeq" id="WP_202324422.1">
    <property type="nucleotide sequence ID" value="NZ_AP023447.1"/>
</dbReference>
<reference evidence="1" key="1">
    <citation type="journal article" date="2020" name="J Glob Antimicrob Resist">
        <title>Genomic characterization of clinical Enterobacter roggenkampii co-harboring blaIMP-1- and blaGES-5-encoding IncP6 and mcr-9-encoding IncHI2 plasmids isolated in Japan.</title>
        <authorList>
            <person name="Umeda K."/>
            <person name="Nakamura H."/>
            <person name="Fukuda A."/>
            <person name="Matsumoto Y."/>
            <person name="Motooka D."/>
            <person name="Nakamura S."/>
            <person name="Yasui Y."/>
            <person name="Yoshida H."/>
            <person name="Kawahara R."/>
        </authorList>
    </citation>
    <scope>NUCLEOTIDE SEQUENCE</scope>
    <source>
        <strain evidence="1">OIPH-N260</strain>
    </source>
</reference>
<evidence type="ECO:0000313" key="1">
    <source>
        <dbReference type="EMBL" id="BCL41723.1"/>
    </source>
</evidence>
<organism evidence="1 2">
    <name type="scientific">Enterobacter roggenkampii</name>
    <dbReference type="NCBI Taxonomy" id="1812935"/>
    <lineage>
        <taxon>Bacteria</taxon>
        <taxon>Pseudomonadati</taxon>
        <taxon>Pseudomonadota</taxon>
        <taxon>Gammaproteobacteria</taxon>
        <taxon>Enterobacterales</taxon>
        <taxon>Enterobacteriaceae</taxon>
        <taxon>Enterobacter</taxon>
        <taxon>Enterobacter cloacae complex</taxon>
    </lineage>
</organism>